<comment type="caution">
    <text evidence="3">The sequence shown here is derived from an EMBL/GenBank/DDBJ whole genome shotgun (WGS) entry which is preliminary data.</text>
</comment>
<dbReference type="InterPro" id="IPR036890">
    <property type="entry name" value="HATPase_C_sf"/>
</dbReference>
<feature type="region of interest" description="Disordered" evidence="1">
    <location>
        <begin position="1"/>
        <end position="21"/>
    </location>
</feature>
<feature type="transmembrane region" description="Helical" evidence="2">
    <location>
        <begin position="129"/>
        <end position="145"/>
    </location>
</feature>
<feature type="transmembrane region" description="Helical" evidence="2">
    <location>
        <begin position="429"/>
        <end position="449"/>
    </location>
</feature>
<evidence type="ECO:0000256" key="1">
    <source>
        <dbReference type="SAM" id="MobiDB-lite"/>
    </source>
</evidence>
<dbReference type="RefSeq" id="WP_215917024.1">
    <property type="nucleotide sequence ID" value="NZ_JAHKNI010000003.1"/>
</dbReference>
<keyword evidence="2" id="KW-0812">Transmembrane</keyword>
<feature type="transmembrane region" description="Helical" evidence="2">
    <location>
        <begin position="509"/>
        <end position="526"/>
    </location>
</feature>
<name>A0ABS6AVT0_9NOCA</name>
<evidence type="ECO:0008006" key="5">
    <source>
        <dbReference type="Google" id="ProtNLM"/>
    </source>
</evidence>
<dbReference type="SUPFAM" id="SSF55874">
    <property type="entry name" value="ATPase domain of HSP90 chaperone/DNA topoisomerase II/histidine kinase"/>
    <property type="match status" value="1"/>
</dbReference>
<feature type="transmembrane region" description="Helical" evidence="2">
    <location>
        <begin position="455"/>
        <end position="475"/>
    </location>
</feature>
<sequence>MRDDENVRWTHGRTGAARGRDVRGDAPIGRAQARARRSLGFAVGTGTVLWVLAHLPLIIDQDHDVQAWWTPVVVAGLLVCGIRLLAASAKGSGSGVGAAAGWLAAMLLAGLGTLPLAGDYNCFGINGTWIPPLSSAAAVAGVLVWRRWWPVNLLICGALAAGVDAYTSGGTGIHSVAEDLVRTWVVAGFLAWTSSRLLHAAIELDMMTANAVRHASVAAGAEATERERTRFAGLIHDNVLATLLDVARGGTGEPLRRASARTLRQLDLSPHDYTADDDAPTPEAIEMCRTEAAEYGVPFEAHVGEHAVPRIPREVMIAVAGALGEAARNSLRHAGSGGRTVTRAVRLAVDEGGVIVQIVDDGAGFDLTAVSVERLGVRQSILWRMRCTRGGDASVESAPGRGTTVTLRWTHAESGGAPSQPALIGVRGLSGIVMMALIVLSAGMLMMGYTKGNGSLPAGIAAFGTVIVAGAVVLIPRDDPLPMARTWAVVLAGPLSAAIINLGPHRAHHAVWVVVAYSYVLALLAVRGRVAATLAGLAGAGITFTLANGSLDPAIDGTVVAAAAAFGGIAFTASMRPLLRSYHSARAEIARHAGVEARAAARSLERRSQLAYLDRTARPVLEFLAAGGAPTADQVRECRLLEAEIRDRLRAPGLAVPALVRAAREARARGVALTLLDDGGMGSVAPRVRETIVKTAVAELDSVTEGRVTVRVLPPGRGSIATIVSVEPDTYRRIEIDAAGVPSAISEPAAAG</sequence>
<proteinExistence type="predicted"/>
<feature type="transmembrane region" description="Helical" evidence="2">
    <location>
        <begin position="487"/>
        <end position="503"/>
    </location>
</feature>
<organism evidence="3 4">
    <name type="scientific">Nocardia albiluteola</name>
    <dbReference type="NCBI Taxonomy" id="2842303"/>
    <lineage>
        <taxon>Bacteria</taxon>
        <taxon>Bacillati</taxon>
        <taxon>Actinomycetota</taxon>
        <taxon>Actinomycetes</taxon>
        <taxon>Mycobacteriales</taxon>
        <taxon>Nocardiaceae</taxon>
        <taxon>Nocardia</taxon>
    </lineage>
</organism>
<feature type="transmembrane region" description="Helical" evidence="2">
    <location>
        <begin position="98"/>
        <end position="117"/>
    </location>
</feature>
<feature type="transmembrane region" description="Helical" evidence="2">
    <location>
        <begin position="533"/>
        <end position="551"/>
    </location>
</feature>
<feature type="transmembrane region" description="Helical" evidence="2">
    <location>
        <begin position="65"/>
        <end position="86"/>
    </location>
</feature>
<dbReference type="EMBL" id="JAHKNI010000003">
    <property type="protein sequence ID" value="MBU3062142.1"/>
    <property type="molecule type" value="Genomic_DNA"/>
</dbReference>
<evidence type="ECO:0000313" key="4">
    <source>
        <dbReference type="Proteomes" id="UP000733379"/>
    </source>
</evidence>
<evidence type="ECO:0000313" key="3">
    <source>
        <dbReference type="EMBL" id="MBU3062142.1"/>
    </source>
</evidence>
<dbReference type="Gene3D" id="3.30.565.10">
    <property type="entry name" value="Histidine kinase-like ATPase, C-terminal domain"/>
    <property type="match status" value="1"/>
</dbReference>
<protein>
    <recommendedName>
        <fullName evidence="5">Signal transduction histidine kinase</fullName>
    </recommendedName>
</protein>
<evidence type="ECO:0000256" key="2">
    <source>
        <dbReference type="SAM" id="Phobius"/>
    </source>
</evidence>
<dbReference type="Proteomes" id="UP000733379">
    <property type="component" value="Unassembled WGS sequence"/>
</dbReference>
<keyword evidence="2" id="KW-0472">Membrane</keyword>
<feature type="transmembrane region" description="Helical" evidence="2">
    <location>
        <begin position="39"/>
        <end position="59"/>
    </location>
</feature>
<reference evidence="3 4" key="1">
    <citation type="submission" date="2021-06" db="EMBL/GenBank/DDBJ databases">
        <title>Actinomycetes sequencing.</title>
        <authorList>
            <person name="Shan Q."/>
        </authorList>
    </citation>
    <scope>NUCLEOTIDE SEQUENCE [LARGE SCALE GENOMIC DNA]</scope>
    <source>
        <strain evidence="3 4">NEAU-G5</strain>
    </source>
</reference>
<keyword evidence="2" id="KW-1133">Transmembrane helix</keyword>
<feature type="transmembrane region" description="Helical" evidence="2">
    <location>
        <begin position="557"/>
        <end position="579"/>
    </location>
</feature>
<keyword evidence="4" id="KW-1185">Reference proteome</keyword>
<gene>
    <name evidence="3" type="ORF">KO481_11470</name>
</gene>
<accession>A0ABS6AVT0</accession>